<dbReference type="InterPro" id="IPR041465">
    <property type="entry name" value="SfsA_N"/>
</dbReference>
<comment type="caution">
    <text evidence="4">The sequence shown here is derived from an EMBL/GenBank/DDBJ whole genome shotgun (WGS) entry which is preliminary data.</text>
</comment>
<evidence type="ECO:0000313" key="4">
    <source>
        <dbReference type="EMBL" id="MBW8189516.1"/>
    </source>
</evidence>
<evidence type="ECO:0000313" key="5">
    <source>
        <dbReference type="Proteomes" id="UP001166251"/>
    </source>
</evidence>
<keyword evidence="5" id="KW-1185">Reference proteome</keyword>
<dbReference type="InterPro" id="IPR040452">
    <property type="entry name" value="SfsA_C"/>
</dbReference>
<evidence type="ECO:0000259" key="3">
    <source>
        <dbReference type="Pfam" id="PF17746"/>
    </source>
</evidence>
<dbReference type="RefSeq" id="WP_220102200.1">
    <property type="nucleotide sequence ID" value="NZ_JAHZSS010000001.1"/>
</dbReference>
<comment type="similarity">
    <text evidence="1">Belongs to the SfsA family.</text>
</comment>
<gene>
    <name evidence="1 4" type="primary">sfsA</name>
    <name evidence="4" type="ORF">K0504_00595</name>
</gene>
<dbReference type="NCBIfam" id="TIGR00230">
    <property type="entry name" value="sfsA"/>
    <property type="match status" value="1"/>
</dbReference>
<dbReference type="EMBL" id="JAHZSS010000001">
    <property type="protein sequence ID" value="MBW8189516.1"/>
    <property type="molecule type" value="Genomic_DNA"/>
</dbReference>
<dbReference type="PANTHER" id="PTHR30545">
    <property type="entry name" value="SUGAR FERMENTATION STIMULATION PROTEIN A"/>
    <property type="match status" value="1"/>
</dbReference>
<evidence type="ECO:0000259" key="2">
    <source>
        <dbReference type="Pfam" id="PF03749"/>
    </source>
</evidence>
<dbReference type="Pfam" id="PF17746">
    <property type="entry name" value="SfsA_N"/>
    <property type="match status" value="1"/>
</dbReference>
<dbReference type="PANTHER" id="PTHR30545:SF2">
    <property type="entry name" value="SUGAR FERMENTATION STIMULATION PROTEIN A"/>
    <property type="match status" value="1"/>
</dbReference>
<evidence type="ECO:0000256" key="1">
    <source>
        <dbReference type="HAMAP-Rule" id="MF_00095"/>
    </source>
</evidence>
<organism evidence="4 5">
    <name type="scientific">Neiella holothuriorum</name>
    <dbReference type="NCBI Taxonomy" id="2870530"/>
    <lineage>
        <taxon>Bacteria</taxon>
        <taxon>Pseudomonadati</taxon>
        <taxon>Pseudomonadota</taxon>
        <taxon>Gammaproteobacteria</taxon>
        <taxon>Alteromonadales</taxon>
        <taxon>Echinimonadaceae</taxon>
        <taxon>Neiella</taxon>
    </lineage>
</organism>
<feature type="domain" description="SfsA N-terminal OB" evidence="3">
    <location>
        <begin position="11"/>
        <end position="78"/>
    </location>
</feature>
<dbReference type="InterPro" id="IPR005224">
    <property type="entry name" value="SfsA"/>
</dbReference>
<dbReference type="Pfam" id="PF03749">
    <property type="entry name" value="SfsA"/>
    <property type="match status" value="1"/>
</dbReference>
<reference evidence="4" key="1">
    <citation type="submission" date="2021-07" db="EMBL/GenBank/DDBJ databases">
        <title>Neiella marina sp. nov., isolated from the intestinal content of sea cucumber Apostichopus japonicus.</title>
        <authorList>
            <person name="Bai X."/>
        </authorList>
    </citation>
    <scope>NUCLEOTIDE SEQUENCE</scope>
    <source>
        <strain evidence="4">126</strain>
    </source>
</reference>
<dbReference type="Proteomes" id="UP001166251">
    <property type="component" value="Unassembled WGS sequence"/>
</dbReference>
<feature type="domain" description="Sugar fermentation stimulation protein C-terminal" evidence="2">
    <location>
        <begin position="81"/>
        <end position="220"/>
    </location>
</feature>
<dbReference type="HAMAP" id="MF_00095">
    <property type="entry name" value="SfsA"/>
    <property type="match status" value="1"/>
</dbReference>
<accession>A0ABS7EB04</accession>
<dbReference type="Gene3D" id="3.40.1350.60">
    <property type="match status" value="1"/>
</dbReference>
<proteinExistence type="inferred from homology"/>
<name>A0ABS7EB04_9GAMM</name>
<protein>
    <recommendedName>
        <fullName evidence="1">Sugar fermentation stimulation protein homolog</fullName>
    </recommendedName>
</protein>
<dbReference type="CDD" id="cd22359">
    <property type="entry name" value="SfsA-like_bacterial"/>
    <property type="match status" value="1"/>
</dbReference>
<dbReference type="Gene3D" id="2.40.50.580">
    <property type="match status" value="1"/>
</dbReference>
<sequence length="234" mass="25704">MNQDFTPATLVKRYKRFLADVILADGSELTVHCPNTGSMKNCGSPGDRVWLSRSDNPKRKYAYTWELTENAAGDFICINTQRANPLVATAIAAEKIEALAGYDSLQREVRYGENSRIDIFLSNGNQANAYVEIKSCTLLEQDGIGYFPDAVTTRGQKHLQELMTVAANGQRAVLVFAVMHTGISHVQAAAHIDAKYAALLAQAITNGVEVYCCYAQISPQQLAFDHIKQLNASE</sequence>